<name>A0A835H7V1_9MAGN</name>
<evidence type="ECO:0000313" key="2">
    <source>
        <dbReference type="Proteomes" id="UP000631114"/>
    </source>
</evidence>
<organism evidence="1 2">
    <name type="scientific">Coptis chinensis</name>
    <dbReference type="NCBI Taxonomy" id="261450"/>
    <lineage>
        <taxon>Eukaryota</taxon>
        <taxon>Viridiplantae</taxon>
        <taxon>Streptophyta</taxon>
        <taxon>Embryophyta</taxon>
        <taxon>Tracheophyta</taxon>
        <taxon>Spermatophyta</taxon>
        <taxon>Magnoliopsida</taxon>
        <taxon>Ranunculales</taxon>
        <taxon>Ranunculaceae</taxon>
        <taxon>Coptidoideae</taxon>
        <taxon>Coptis</taxon>
    </lineage>
</organism>
<protein>
    <submittedName>
        <fullName evidence="1">Uncharacterized protein</fullName>
    </submittedName>
</protein>
<sequence length="34" mass="4279">MVTMLLIEVRKRKLILIRQRRVLKIWRVMLLFLV</sequence>
<accession>A0A835H7V1</accession>
<keyword evidence="2" id="KW-1185">Reference proteome</keyword>
<dbReference type="AlphaFoldDB" id="A0A835H7V1"/>
<proteinExistence type="predicted"/>
<dbReference type="Proteomes" id="UP000631114">
    <property type="component" value="Unassembled WGS sequence"/>
</dbReference>
<gene>
    <name evidence="1" type="ORF">IFM89_024476</name>
</gene>
<dbReference type="EMBL" id="JADFTS010000008">
    <property type="protein sequence ID" value="KAF9593659.1"/>
    <property type="molecule type" value="Genomic_DNA"/>
</dbReference>
<evidence type="ECO:0000313" key="1">
    <source>
        <dbReference type="EMBL" id="KAF9593659.1"/>
    </source>
</evidence>
<reference evidence="1 2" key="1">
    <citation type="submission" date="2020-10" db="EMBL/GenBank/DDBJ databases">
        <title>The Coptis chinensis genome and diversification of protoberbering-type alkaloids.</title>
        <authorList>
            <person name="Wang B."/>
            <person name="Shu S."/>
            <person name="Song C."/>
            <person name="Liu Y."/>
        </authorList>
    </citation>
    <scope>NUCLEOTIDE SEQUENCE [LARGE SCALE GENOMIC DNA]</scope>
    <source>
        <strain evidence="1">HL-2020</strain>
        <tissue evidence="1">Leaf</tissue>
    </source>
</reference>
<comment type="caution">
    <text evidence="1">The sequence shown here is derived from an EMBL/GenBank/DDBJ whole genome shotgun (WGS) entry which is preliminary data.</text>
</comment>